<reference evidence="3" key="1">
    <citation type="journal article" date="2019" name="Int. J. Syst. Evol. Microbiol.">
        <title>The Global Catalogue of Microorganisms (GCM) 10K type strain sequencing project: providing services to taxonomists for standard genome sequencing and annotation.</title>
        <authorList>
            <consortium name="The Broad Institute Genomics Platform"/>
            <consortium name="The Broad Institute Genome Sequencing Center for Infectious Disease"/>
            <person name="Wu L."/>
            <person name="Ma J."/>
        </authorList>
    </citation>
    <scope>NUCLEOTIDE SEQUENCE [LARGE SCALE GENOMIC DNA]</scope>
    <source>
        <strain evidence="3">JCM 18956</strain>
    </source>
</reference>
<organism evidence="2 3">
    <name type="scientific">Frondihabitans cladoniiphilus</name>
    <dbReference type="NCBI Taxonomy" id="715785"/>
    <lineage>
        <taxon>Bacteria</taxon>
        <taxon>Bacillati</taxon>
        <taxon>Actinomycetota</taxon>
        <taxon>Actinomycetes</taxon>
        <taxon>Micrococcales</taxon>
        <taxon>Microbacteriaceae</taxon>
        <taxon>Frondihabitans</taxon>
    </lineage>
</organism>
<evidence type="ECO:0000313" key="2">
    <source>
        <dbReference type="EMBL" id="GAA4679220.1"/>
    </source>
</evidence>
<evidence type="ECO:0000256" key="1">
    <source>
        <dbReference type="SAM" id="Phobius"/>
    </source>
</evidence>
<name>A0ABP8W520_9MICO</name>
<keyword evidence="1" id="KW-0472">Membrane</keyword>
<sequence>MTMTRTVTVHDHEVTVRTVEVPDEKPEAFTAITGGRRTAACTAAVGVLVVVVAVMPVAVNLFH</sequence>
<dbReference type="Proteomes" id="UP001501295">
    <property type="component" value="Unassembled WGS sequence"/>
</dbReference>
<comment type="caution">
    <text evidence="2">The sequence shown here is derived from an EMBL/GenBank/DDBJ whole genome shotgun (WGS) entry which is preliminary data.</text>
</comment>
<dbReference type="RefSeq" id="WP_345376261.1">
    <property type="nucleotide sequence ID" value="NZ_BAABLM010000005.1"/>
</dbReference>
<keyword evidence="3" id="KW-1185">Reference proteome</keyword>
<evidence type="ECO:0000313" key="3">
    <source>
        <dbReference type="Proteomes" id="UP001501295"/>
    </source>
</evidence>
<proteinExistence type="predicted"/>
<keyword evidence="1" id="KW-0812">Transmembrane</keyword>
<feature type="transmembrane region" description="Helical" evidence="1">
    <location>
        <begin position="39"/>
        <end position="62"/>
    </location>
</feature>
<accession>A0ABP8W520</accession>
<dbReference type="EMBL" id="BAABLM010000005">
    <property type="protein sequence ID" value="GAA4679220.1"/>
    <property type="molecule type" value="Genomic_DNA"/>
</dbReference>
<gene>
    <name evidence="2" type="ORF">GCM10025780_25310</name>
</gene>
<keyword evidence="1" id="KW-1133">Transmembrane helix</keyword>
<protein>
    <submittedName>
        <fullName evidence="2">Uncharacterized protein</fullName>
    </submittedName>
</protein>